<evidence type="ECO:0000256" key="1">
    <source>
        <dbReference type="SAM" id="Phobius"/>
    </source>
</evidence>
<evidence type="ECO:0000313" key="4">
    <source>
        <dbReference type="Proteomes" id="UP000050360"/>
    </source>
</evidence>
<accession>A0A0N8KR32</accession>
<dbReference type="Pfam" id="PF14257">
    <property type="entry name" value="DUF4349"/>
    <property type="match status" value="1"/>
</dbReference>
<gene>
    <name evidence="3" type="ORF">MPEBLZ_01620</name>
</gene>
<name>A0A0N8KR32_9EURY</name>
<comment type="caution">
    <text evidence="3">The sequence shown here is derived from an EMBL/GenBank/DDBJ whole genome shotgun (WGS) entry which is preliminary data.</text>
</comment>
<keyword evidence="1" id="KW-1133">Transmembrane helix</keyword>
<proteinExistence type="predicted"/>
<dbReference type="InterPro" id="IPR025645">
    <property type="entry name" value="DUF4349"/>
</dbReference>
<evidence type="ECO:0000313" key="3">
    <source>
        <dbReference type="EMBL" id="KPQ43810.1"/>
    </source>
</evidence>
<feature type="transmembrane region" description="Helical" evidence="1">
    <location>
        <begin position="250"/>
        <end position="274"/>
    </location>
</feature>
<reference evidence="3 4" key="1">
    <citation type="submission" date="2015-09" db="EMBL/GenBank/DDBJ databases">
        <title>A metagenomics-based metabolic model of nitrate-dependent anaerobic oxidation of methane by Methanoperedens-like archaea.</title>
        <authorList>
            <person name="Arshad A."/>
            <person name="Speth D.R."/>
            <person name="De Graaf R.M."/>
            <person name="Op Den Camp H.J."/>
            <person name="Jetten M.S."/>
            <person name="Welte C.U."/>
        </authorList>
    </citation>
    <scope>NUCLEOTIDE SEQUENCE [LARGE SCALE GENOMIC DNA]</scope>
</reference>
<dbReference type="PATRIC" id="fig|1719120.3.peg.1760"/>
<protein>
    <recommendedName>
        <fullName evidence="2">DUF4349 domain-containing protein</fullName>
    </recommendedName>
</protein>
<dbReference type="AlphaFoldDB" id="A0A0N8KR32"/>
<evidence type="ECO:0000259" key="2">
    <source>
        <dbReference type="Pfam" id="PF14257"/>
    </source>
</evidence>
<organism evidence="3 4">
    <name type="scientific">Candidatus Methanoperedens nitratireducens</name>
    <dbReference type="NCBI Taxonomy" id="1392998"/>
    <lineage>
        <taxon>Archaea</taxon>
        <taxon>Methanobacteriati</taxon>
        <taxon>Methanobacteriota</taxon>
        <taxon>Stenosarchaea group</taxon>
        <taxon>Methanomicrobia</taxon>
        <taxon>Methanosarcinales</taxon>
        <taxon>ANME-2 cluster</taxon>
        <taxon>Candidatus Methanoperedentaceae</taxon>
        <taxon>Candidatus Methanoperedens</taxon>
    </lineage>
</organism>
<sequence>PMNNKTVTIFIIFIFIILAGCISTQNYQMKGEKSQFSSDLRFAGLGNKGSPSMDEGSNVNGKTFERKVISTATLTIEVASAQAAINDITNITLETGGFISSSSISDIGNNRKNGHLTARVPQKSFYSTIEKIDALGTEKYRQVSGQDVTEEFIDLGARLDNLQKQETRLQEILKMATTVKDIIEVEHELERVRGEVESLTGRLNYLNQSVEMSTITVTVMEPAPITGDGWGISDALRDAVRGFIESVRGIIIFTGFIIPILIYLSIAILIALGIKRKILPKLKR</sequence>
<dbReference type="EMBL" id="LKCM01000126">
    <property type="protein sequence ID" value="KPQ43810.1"/>
    <property type="molecule type" value="Genomic_DNA"/>
</dbReference>
<dbReference type="Proteomes" id="UP000050360">
    <property type="component" value="Unassembled WGS sequence"/>
</dbReference>
<feature type="domain" description="DUF4349" evidence="2">
    <location>
        <begin position="66"/>
        <end position="270"/>
    </location>
</feature>
<keyword evidence="1" id="KW-0812">Transmembrane</keyword>
<feature type="non-terminal residue" evidence="3">
    <location>
        <position position="1"/>
    </location>
</feature>
<keyword evidence="1" id="KW-0472">Membrane</keyword>